<evidence type="ECO:0000313" key="2">
    <source>
        <dbReference type="Proteomes" id="UP000277204"/>
    </source>
</evidence>
<proteinExistence type="predicted"/>
<sequence>MLDLTMFKSSLKYNYFLISSKIVNEMNKFYESSS</sequence>
<dbReference type="AlphaFoldDB" id="A0A183LAE4"/>
<name>A0A183LAE4_9TREM</name>
<dbReference type="Proteomes" id="UP000277204">
    <property type="component" value="Unassembled WGS sequence"/>
</dbReference>
<reference evidence="1 2" key="1">
    <citation type="submission" date="2018-11" db="EMBL/GenBank/DDBJ databases">
        <authorList>
            <consortium name="Pathogen Informatics"/>
        </authorList>
    </citation>
    <scope>NUCLEOTIDE SEQUENCE [LARGE SCALE GENOMIC DNA]</scope>
    <source>
        <strain evidence="1 2">Zambia</strain>
    </source>
</reference>
<keyword evidence="2" id="KW-1185">Reference proteome</keyword>
<organism evidence="1 2">
    <name type="scientific">Schistosoma margrebowiei</name>
    <dbReference type="NCBI Taxonomy" id="48269"/>
    <lineage>
        <taxon>Eukaryota</taxon>
        <taxon>Metazoa</taxon>
        <taxon>Spiralia</taxon>
        <taxon>Lophotrochozoa</taxon>
        <taxon>Platyhelminthes</taxon>
        <taxon>Trematoda</taxon>
        <taxon>Digenea</taxon>
        <taxon>Strigeidida</taxon>
        <taxon>Schistosomatoidea</taxon>
        <taxon>Schistosomatidae</taxon>
        <taxon>Schistosoma</taxon>
    </lineage>
</organism>
<evidence type="ECO:0000313" key="1">
    <source>
        <dbReference type="EMBL" id="VDO49231.1"/>
    </source>
</evidence>
<dbReference type="EMBL" id="UZAI01000150">
    <property type="protein sequence ID" value="VDO49231.1"/>
    <property type="molecule type" value="Genomic_DNA"/>
</dbReference>
<protein>
    <submittedName>
        <fullName evidence="1">Uncharacterized protein</fullName>
    </submittedName>
</protein>
<gene>
    <name evidence="1" type="ORF">SMRZ_LOCUS769</name>
</gene>
<accession>A0A183LAE4</accession>